<evidence type="ECO:0000256" key="3">
    <source>
        <dbReference type="ARBA" id="ARBA00023002"/>
    </source>
</evidence>
<dbReference type="SMART" id="SM01092">
    <property type="entry name" value="CO_deh_flav_C"/>
    <property type="match status" value="1"/>
</dbReference>
<dbReference type="Proteomes" id="UP000443353">
    <property type="component" value="Unassembled WGS sequence"/>
</dbReference>
<dbReference type="PANTHER" id="PTHR42659:SF2">
    <property type="entry name" value="XANTHINE DEHYDROGENASE SUBUNIT C-RELATED"/>
    <property type="match status" value="1"/>
</dbReference>
<evidence type="ECO:0000313" key="5">
    <source>
        <dbReference type="EMBL" id="MVW61837.1"/>
    </source>
</evidence>
<dbReference type="SUPFAM" id="SSF55447">
    <property type="entry name" value="CO dehydrogenase flavoprotein C-terminal domain-like"/>
    <property type="match status" value="1"/>
</dbReference>
<organism evidence="5 6">
    <name type="scientific">Massilia cellulosiltytica</name>
    <dbReference type="NCBI Taxonomy" id="2683234"/>
    <lineage>
        <taxon>Bacteria</taxon>
        <taxon>Pseudomonadati</taxon>
        <taxon>Pseudomonadota</taxon>
        <taxon>Betaproteobacteria</taxon>
        <taxon>Burkholderiales</taxon>
        <taxon>Oxalobacteraceae</taxon>
        <taxon>Telluria group</taxon>
        <taxon>Massilia</taxon>
    </lineage>
</organism>
<keyword evidence="6" id="KW-1185">Reference proteome</keyword>
<dbReference type="RefSeq" id="WP_056122728.1">
    <property type="nucleotide sequence ID" value="NZ_WSES01000005.1"/>
</dbReference>
<evidence type="ECO:0000256" key="1">
    <source>
        <dbReference type="ARBA" id="ARBA00022630"/>
    </source>
</evidence>
<dbReference type="InterPro" id="IPR016166">
    <property type="entry name" value="FAD-bd_PCMH"/>
</dbReference>
<dbReference type="InterPro" id="IPR051312">
    <property type="entry name" value="Diverse_Substr_Oxidored"/>
</dbReference>
<dbReference type="InterPro" id="IPR005107">
    <property type="entry name" value="CO_DH_flav_C"/>
</dbReference>
<dbReference type="Gene3D" id="3.30.465.10">
    <property type="match status" value="1"/>
</dbReference>
<dbReference type="AlphaFoldDB" id="A0A7X3G1D4"/>
<accession>A0A7X3G1D4</accession>
<name>A0A7X3G1D4_9BURK</name>
<dbReference type="InterPro" id="IPR036683">
    <property type="entry name" value="CO_DH_flav_C_dom_sf"/>
</dbReference>
<protein>
    <submittedName>
        <fullName evidence="5">Carbon monoxide dehydrogenase</fullName>
    </submittedName>
</protein>
<dbReference type="Gene3D" id="3.30.390.50">
    <property type="entry name" value="CO dehydrogenase flavoprotein, C-terminal domain"/>
    <property type="match status" value="1"/>
</dbReference>
<dbReference type="InterPro" id="IPR002346">
    <property type="entry name" value="Mopterin_DH_FAD-bd"/>
</dbReference>
<dbReference type="Pfam" id="PF00941">
    <property type="entry name" value="FAD_binding_5"/>
    <property type="match status" value="1"/>
</dbReference>
<dbReference type="PANTHER" id="PTHR42659">
    <property type="entry name" value="XANTHINE DEHYDROGENASE SUBUNIT C-RELATED"/>
    <property type="match status" value="1"/>
</dbReference>
<comment type="caution">
    <text evidence="5">The sequence shown here is derived from an EMBL/GenBank/DDBJ whole genome shotgun (WGS) entry which is preliminary data.</text>
</comment>
<feature type="domain" description="FAD-binding PCMH-type" evidence="4">
    <location>
        <begin position="1"/>
        <end position="170"/>
    </location>
</feature>
<keyword evidence="3" id="KW-0560">Oxidoreductase</keyword>
<evidence type="ECO:0000259" key="4">
    <source>
        <dbReference type="PROSITE" id="PS51387"/>
    </source>
</evidence>
<proteinExistence type="predicted"/>
<dbReference type="InterPro" id="IPR036318">
    <property type="entry name" value="FAD-bd_PCMH-like_sf"/>
</dbReference>
<gene>
    <name evidence="5" type="ORF">GPY61_18060</name>
</gene>
<keyword evidence="2" id="KW-0274">FAD</keyword>
<dbReference type="GO" id="GO:0016491">
    <property type="term" value="F:oxidoreductase activity"/>
    <property type="evidence" value="ECO:0007669"/>
    <property type="project" value="UniProtKB-KW"/>
</dbReference>
<dbReference type="PROSITE" id="PS51387">
    <property type="entry name" value="FAD_PCMH"/>
    <property type="match status" value="1"/>
</dbReference>
<keyword evidence="1" id="KW-0285">Flavoprotein</keyword>
<dbReference type="InterPro" id="IPR016167">
    <property type="entry name" value="FAD-bd_PCMH_sub1"/>
</dbReference>
<reference evidence="5 6" key="1">
    <citation type="submission" date="2019-12" db="EMBL/GenBank/DDBJ databases">
        <authorList>
            <person name="Li C."/>
            <person name="Zhao J."/>
        </authorList>
    </citation>
    <scope>NUCLEOTIDE SEQUENCE [LARGE SCALE GENOMIC DNA]</scope>
    <source>
        <strain evidence="5 6">NEAU-DD11</strain>
    </source>
</reference>
<dbReference type="SUPFAM" id="SSF56176">
    <property type="entry name" value="FAD-binding/transporter-associated domain-like"/>
    <property type="match status" value="1"/>
</dbReference>
<dbReference type="GO" id="GO:0071949">
    <property type="term" value="F:FAD binding"/>
    <property type="evidence" value="ECO:0007669"/>
    <property type="project" value="InterPro"/>
</dbReference>
<dbReference type="Gene3D" id="3.30.43.10">
    <property type="entry name" value="Uridine Diphospho-n-acetylenolpyruvylglucosamine Reductase, domain 2"/>
    <property type="match status" value="1"/>
</dbReference>
<evidence type="ECO:0000313" key="6">
    <source>
        <dbReference type="Proteomes" id="UP000443353"/>
    </source>
</evidence>
<sequence length="266" mass="27832">MYAFSYVRPATLAQALAILDEHPDAKALSGGMTLVPTLKQRLAAPAYLVDLTRLDELRGITLEGNLLRIGAATRHAEVAASGVVRGAIPALAGLAGLIADPQVRNRGTMGGSVANNDPAADYPAAVLGLGATVVTSARRIPADAFFVDMFETALGPGELVVAIEFPLPRRAAYRKYRHPASGYALAGVFVADGDAGVRVAVTGAAPSVFRWHEAEQALARDCAVDALAGVAMDPGRMLDDERIPARYRASLVEVFTRRAVAAMTGA</sequence>
<evidence type="ECO:0000256" key="2">
    <source>
        <dbReference type="ARBA" id="ARBA00022827"/>
    </source>
</evidence>
<dbReference type="EMBL" id="WSES01000005">
    <property type="protein sequence ID" value="MVW61837.1"/>
    <property type="molecule type" value="Genomic_DNA"/>
</dbReference>
<dbReference type="InterPro" id="IPR016169">
    <property type="entry name" value="FAD-bd_PCMH_sub2"/>
</dbReference>